<sequence length="283" mass="32768">MLYLLLGERFWTLEKLNSLIAKAREKNTPVFFLNADSKEPISNYMSLGLFEKKNLLVARFLLENKNYEAEIEEILPALASSENIFIFQEEEISEKWKERFKEAGAKIGKAGKVSTQKLLTWARLEAEKISLKLSDSEIYAIIEEASEDPWQIKLLLERRSLEKLLFTKNSAVEPNYFEFADAMSAKNKHSSLRLLRRYMKGGFGAEEAFWRAWWKIKTLRTLESGAKGLELHPFVQKKGLLELRNYSSGELAKISLEFLDLFSEVRRGNVSFEEGLERILINI</sequence>
<name>A0A1F5VL10_9BACT</name>
<proteinExistence type="predicted"/>
<dbReference type="Gene3D" id="1.20.272.10">
    <property type="match status" value="1"/>
</dbReference>
<comment type="caution">
    <text evidence="1">The sequence shown here is derived from an EMBL/GenBank/DDBJ whole genome shotgun (WGS) entry which is preliminary data.</text>
</comment>
<dbReference type="EMBL" id="MFHH01000045">
    <property type="protein sequence ID" value="OGF64116.1"/>
    <property type="molecule type" value="Genomic_DNA"/>
</dbReference>
<evidence type="ECO:0000313" key="1">
    <source>
        <dbReference type="EMBL" id="OGF64116.1"/>
    </source>
</evidence>
<protein>
    <recommendedName>
        <fullName evidence="3">DNA polymerase III delta N-terminal domain-containing protein</fullName>
    </recommendedName>
</protein>
<organism evidence="1 2">
    <name type="scientific">Candidatus Giovannonibacteria bacterium RIFCSPHIGHO2_02_42_15</name>
    <dbReference type="NCBI Taxonomy" id="1798329"/>
    <lineage>
        <taxon>Bacteria</taxon>
        <taxon>Candidatus Giovannoniibacteriota</taxon>
    </lineage>
</organism>
<dbReference type="Proteomes" id="UP000177451">
    <property type="component" value="Unassembled WGS sequence"/>
</dbReference>
<reference evidence="1 2" key="1">
    <citation type="journal article" date="2016" name="Nat. Commun.">
        <title>Thousands of microbial genomes shed light on interconnected biogeochemical processes in an aquifer system.</title>
        <authorList>
            <person name="Anantharaman K."/>
            <person name="Brown C.T."/>
            <person name="Hug L.A."/>
            <person name="Sharon I."/>
            <person name="Castelle C.J."/>
            <person name="Probst A.J."/>
            <person name="Thomas B.C."/>
            <person name="Singh A."/>
            <person name="Wilkins M.J."/>
            <person name="Karaoz U."/>
            <person name="Brodie E.L."/>
            <person name="Williams K.H."/>
            <person name="Hubbard S.S."/>
            <person name="Banfield J.F."/>
        </authorList>
    </citation>
    <scope>NUCLEOTIDE SEQUENCE [LARGE SCALE GENOMIC DNA]</scope>
</reference>
<dbReference type="AlphaFoldDB" id="A0A1F5VL10"/>
<evidence type="ECO:0000313" key="2">
    <source>
        <dbReference type="Proteomes" id="UP000177451"/>
    </source>
</evidence>
<accession>A0A1F5VL10</accession>
<gene>
    <name evidence="1" type="ORF">A2Z53_01190</name>
</gene>
<evidence type="ECO:0008006" key="3">
    <source>
        <dbReference type="Google" id="ProtNLM"/>
    </source>
</evidence>